<gene>
    <name evidence="5 8" type="primary">prmC</name>
    <name evidence="8" type="ORF">GJ698_13420</name>
</gene>
<dbReference type="PANTHER" id="PTHR18895:SF74">
    <property type="entry name" value="MTRF1L RELEASE FACTOR GLUTAMINE METHYLTRANSFERASE"/>
    <property type="match status" value="1"/>
</dbReference>
<feature type="binding site" evidence="5">
    <location>
        <position position="186"/>
    </location>
    <ligand>
        <name>S-adenosyl-L-methionine</name>
        <dbReference type="ChEBI" id="CHEBI:59789"/>
    </ligand>
</feature>
<comment type="function">
    <text evidence="5">Methylates the class 1 translation termination release factors RF1/PrfA and RF2/PrfB on the glutamine residue of the universally conserved GGQ motif.</text>
</comment>
<dbReference type="Pfam" id="PF17827">
    <property type="entry name" value="PrmC_N"/>
    <property type="match status" value="1"/>
</dbReference>
<protein>
    <recommendedName>
        <fullName evidence="5">Release factor glutamine methyltransferase</fullName>
        <shortName evidence="5">RF MTase</shortName>
        <ecNumber evidence="5">2.1.1.297</ecNumber>
    </recommendedName>
    <alternativeName>
        <fullName evidence="5">N5-glutamine methyltransferase PrmC</fullName>
    </alternativeName>
    <alternativeName>
        <fullName evidence="5">Protein-(glutamine-N5) MTase PrmC</fullName>
    </alternativeName>
    <alternativeName>
        <fullName evidence="5">Protein-glutamine N-methyltransferase PrmC</fullName>
    </alternativeName>
</protein>
<dbReference type="InterPro" id="IPR004556">
    <property type="entry name" value="HemK-like"/>
</dbReference>
<dbReference type="Gene3D" id="1.10.8.10">
    <property type="entry name" value="DNA helicase RuvA subunit, C-terminal domain"/>
    <property type="match status" value="1"/>
</dbReference>
<dbReference type="GO" id="GO:0032259">
    <property type="term" value="P:methylation"/>
    <property type="evidence" value="ECO:0007669"/>
    <property type="project" value="UniProtKB-KW"/>
</dbReference>
<dbReference type="InterPro" id="IPR050320">
    <property type="entry name" value="N5-glutamine_MTase"/>
</dbReference>
<dbReference type="InterPro" id="IPR040758">
    <property type="entry name" value="PrmC_N"/>
</dbReference>
<dbReference type="RefSeq" id="WP_154358119.1">
    <property type="nucleotide sequence ID" value="NZ_WKJL01000008.1"/>
</dbReference>
<evidence type="ECO:0000256" key="3">
    <source>
        <dbReference type="ARBA" id="ARBA00022691"/>
    </source>
</evidence>
<dbReference type="GO" id="GO:0003676">
    <property type="term" value="F:nucleic acid binding"/>
    <property type="evidence" value="ECO:0007669"/>
    <property type="project" value="InterPro"/>
</dbReference>
<keyword evidence="9" id="KW-1185">Reference proteome</keyword>
<dbReference type="Pfam" id="PF05175">
    <property type="entry name" value="MTS"/>
    <property type="match status" value="1"/>
</dbReference>
<evidence type="ECO:0000259" key="7">
    <source>
        <dbReference type="Pfam" id="PF17827"/>
    </source>
</evidence>
<dbReference type="EMBL" id="WKJL01000008">
    <property type="protein sequence ID" value="MRW85082.1"/>
    <property type="molecule type" value="Genomic_DNA"/>
</dbReference>
<dbReference type="CDD" id="cd02440">
    <property type="entry name" value="AdoMet_MTases"/>
    <property type="match status" value="1"/>
</dbReference>
<dbReference type="InterPro" id="IPR007848">
    <property type="entry name" value="Small_mtfrase_dom"/>
</dbReference>
<reference evidence="8 9" key="1">
    <citation type="submission" date="2019-11" db="EMBL/GenBank/DDBJ databases">
        <title>Novel species isolated from a subtropical stream in China.</title>
        <authorList>
            <person name="Lu H."/>
        </authorList>
    </citation>
    <scope>NUCLEOTIDE SEQUENCE [LARGE SCALE GENOMIC DNA]</scope>
    <source>
        <strain evidence="8 9">FT26W</strain>
    </source>
</reference>
<evidence type="ECO:0000313" key="9">
    <source>
        <dbReference type="Proteomes" id="UP000439986"/>
    </source>
</evidence>
<evidence type="ECO:0000256" key="5">
    <source>
        <dbReference type="HAMAP-Rule" id="MF_02126"/>
    </source>
</evidence>
<evidence type="ECO:0000256" key="2">
    <source>
        <dbReference type="ARBA" id="ARBA00022679"/>
    </source>
</evidence>
<evidence type="ECO:0000259" key="6">
    <source>
        <dbReference type="Pfam" id="PF05175"/>
    </source>
</evidence>
<keyword evidence="2 5" id="KW-0808">Transferase</keyword>
<feature type="binding site" evidence="5">
    <location>
        <begin position="186"/>
        <end position="189"/>
    </location>
    <ligand>
        <name>substrate</name>
    </ligand>
</feature>
<evidence type="ECO:0000313" key="8">
    <source>
        <dbReference type="EMBL" id="MRW85082.1"/>
    </source>
</evidence>
<dbReference type="SUPFAM" id="SSF53335">
    <property type="entry name" value="S-adenosyl-L-methionine-dependent methyltransferases"/>
    <property type="match status" value="1"/>
</dbReference>
<accession>A0A844D8N0</accession>
<dbReference type="PROSITE" id="PS00092">
    <property type="entry name" value="N6_MTASE"/>
    <property type="match status" value="1"/>
</dbReference>
<dbReference type="NCBIfam" id="TIGR03534">
    <property type="entry name" value="RF_mod_PrmC"/>
    <property type="match status" value="1"/>
</dbReference>
<comment type="caution">
    <text evidence="8">The sequence shown here is derived from an EMBL/GenBank/DDBJ whole genome shotgun (WGS) entry which is preliminary data.</text>
</comment>
<feature type="binding site" evidence="5">
    <location>
        <position position="170"/>
    </location>
    <ligand>
        <name>S-adenosyl-L-methionine</name>
        <dbReference type="ChEBI" id="CHEBI:59789"/>
    </ligand>
</feature>
<dbReference type="InterPro" id="IPR019874">
    <property type="entry name" value="RF_methyltr_PrmC"/>
</dbReference>
<organism evidence="8 9">
    <name type="scientific">Duganella aquatilis</name>
    <dbReference type="NCBI Taxonomy" id="2666082"/>
    <lineage>
        <taxon>Bacteria</taxon>
        <taxon>Pseudomonadati</taxon>
        <taxon>Pseudomonadota</taxon>
        <taxon>Betaproteobacteria</taxon>
        <taxon>Burkholderiales</taxon>
        <taxon>Oxalobacteraceae</taxon>
        <taxon>Telluria group</taxon>
        <taxon>Duganella</taxon>
    </lineage>
</organism>
<evidence type="ECO:0000256" key="1">
    <source>
        <dbReference type="ARBA" id="ARBA00022603"/>
    </source>
</evidence>
<evidence type="ECO:0000256" key="4">
    <source>
        <dbReference type="ARBA" id="ARBA00048391"/>
    </source>
</evidence>
<comment type="similarity">
    <text evidence="5">Belongs to the protein N5-glutamine methyltransferase family. PrmC subfamily.</text>
</comment>
<keyword evidence="3 5" id="KW-0949">S-adenosyl-L-methionine</keyword>
<dbReference type="HAMAP" id="MF_02126">
    <property type="entry name" value="RF_methyltr_PrmC"/>
    <property type="match status" value="1"/>
</dbReference>
<comment type="catalytic activity">
    <reaction evidence="4 5">
        <text>L-glutaminyl-[peptide chain release factor] + S-adenosyl-L-methionine = N(5)-methyl-L-glutaminyl-[peptide chain release factor] + S-adenosyl-L-homocysteine + H(+)</text>
        <dbReference type="Rhea" id="RHEA:42896"/>
        <dbReference type="Rhea" id="RHEA-COMP:10271"/>
        <dbReference type="Rhea" id="RHEA-COMP:10272"/>
        <dbReference type="ChEBI" id="CHEBI:15378"/>
        <dbReference type="ChEBI" id="CHEBI:30011"/>
        <dbReference type="ChEBI" id="CHEBI:57856"/>
        <dbReference type="ChEBI" id="CHEBI:59789"/>
        <dbReference type="ChEBI" id="CHEBI:61891"/>
        <dbReference type="EC" id="2.1.1.297"/>
    </reaction>
</comment>
<dbReference type="Proteomes" id="UP000439986">
    <property type="component" value="Unassembled WGS sequence"/>
</dbReference>
<dbReference type="Gene3D" id="3.40.50.150">
    <property type="entry name" value="Vaccinia Virus protein VP39"/>
    <property type="match status" value="1"/>
</dbReference>
<sequence length="280" mass="30031">MIDSTSAITAGVTIAALQRQSLLDGLDYRVLLCHALELNRIALITQSERALTADEAQRFAALVQRRLDGEPIAYIVGQREFFGLPFEVGSAVLIPRPDTELLVELTLDRLPLNGRALDMGTGSGAIAVALAHTRRDADITALDVSADALAVARRNADANHARVTFLQSDWYAALQGAAPFDVIASNPPYIASGDHHLSEGDLRYEPVGALTDHADGLSALRVIIAGAPPHLTPQGWLLMEHGYDQAQAVRELLTAAGYADVRSWQDLAGIERVSGGRLKS</sequence>
<dbReference type="InterPro" id="IPR002052">
    <property type="entry name" value="DNA_methylase_N6_adenine_CS"/>
</dbReference>
<dbReference type="NCBIfam" id="TIGR00536">
    <property type="entry name" value="hemK_fam"/>
    <property type="match status" value="1"/>
</dbReference>
<dbReference type="EC" id="2.1.1.297" evidence="5"/>
<dbReference type="FunFam" id="3.40.50.150:FF:000053">
    <property type="entry name" value="Release factor glutamine methyltransferase"/>
    <property type="match status" value="1"/>
</dbReference>
<feature type="binding site" evidence="5">
    <location>
        <position position="143"/>
    </location>
    <ligand>
        <name>S-adenosyl-L-methionine</name>
        <dbReference type="ChEBI" id="CHEBI:59789"/>
    </ligand>
</feature>
<proteinExistence type="inferred from homology"/>
<name>A0A844D8N0_9BURK</name>
<keyword evidence="1 5" id="KW-0489">Methyltransferase</keyword>
<dbReference type="InterPro" id="IPR029063">
    <property type="entry name" value="SAM-dependent_MTases_sf"/>
</dbReference>
<feature type="domain" description="Release factor glutamine methyltransferase N-terminal" evidence="7">
    <location>
        <begin position="24"/>
        <end position="77"/>
    </location>
</feature>
<feature type="domain" description="Methyltransferase small" evidence="6">
    <location>
        <begin position="99"/>
        <end position="194"/>
    </location>
</feature>
<dbReference type="GO" id="GO:0102559">
    <property type="term" value="F:peptide chain release factor N(5)-glutamine methyltransferase activity"/>
    <property type="evidence" value="ECO:0007669"/>
    <property type="project" value="UniProtKB-EC"/>
</dbReference>
<feature type="binding site" evidence="5">
    <location>
        <begin position="120"/>
        <end position="124"/>
    </location>
    <ligand>
        <name>S-adenosyl-L-methionine</name>
        <dbReference type="ChEBI" id="CHEBI:59789"/>
    </ligand>
</feature>
<dbReference type="PANTHER" id="PTHR18895">
    <property type="entry name" value="HEMK METHYLTRANSFERASE"/>
    <property type="match status" value="1"/>
</dbReference>
<dbReference type="AlphaFoldDB" id="A0A844D8N0"/>